<accession>A0A9X0DR38</accession>
<name>A0A9X0DR38_9HELO</name>
<proteinExistence type="predicted"/>
<dbReference type="EMBL" id="JAPEIS010000001">
    <property type="protein sequence ID" value="KAJ8069828.1"/>
    <property type="molecule type" value="Genomic_DNA"/>
</dbReference>
<dbReference type="Proteomes" id="UP001152300">
    <property type="component" value="Unassembled WGS sequence"/>
</dbReference>
<feature type="region of interest" description="Disordered" evidence="1">
    <location>
        <begin position="1"/>
        <end position="20"/>
    </location>
</feature>
<sequence length="91" mass="10538">MLNSGPIIQDGGLQSQLDESFGTRRARPFLEMRAGLSEENGCYTKEKVAARQDMMEMLRNHEELLDVFNRWWLNDNSEVRLVPRGDHSDEV</sequence>
<comment type="caution">
    <text evidence="2">The sequence shown here is derived from an EMBL/GenBank/DDBJ whole genome shotgun (WGS) entry which is preliminary data.</text>
</comment>
<keyword evidence="3" id="KW-1185">Reference proteome</keyword>
<gene>
    <name evidence="2" type="ORF">OCU04_000242</name>
</gene>
<organism evidence="2 3">
    <name type="scientific">Sclerotinia nivalis</name>
    <dbReference type="NCBI Taxonomy" id="352851"/>
    <lineage>
        <taxon>Eukaryota</taxon>
        <taxon>Fungi</taxon>
        <taxon>Dikarya</taxon>
        <taxon>Ascomycota</taxon>
        <taxon>Pezizomycotina</taxon>
        <taxon>Leotiomycetes</taxon>
        <taxon>Helotiales</taxon>
        <taxon>Sclerotiniaceae</taxon>
        <taxon>Sclerotinia</taxon>
    </lineage>
</organism>
<reference evidence="2" key="1">
    <citation type="submission" date="2022-11" db="EMBL/GenBank/DDBJ databases">
        <title>Genome Resource of Sclerotinia nivalis Strain SnTB1, a Plant Pathogen Isolated from American Ginseng.</title>
        <authorList>
            <person name="Fan S."/>
        </authorList>
    </citation>
    <scope>NUCLEOTIDE SEQUENCE</scope>
    <source>
        <strain evidence="2">SnTB1</strain>
    </source>
</reference>
<protein>
    <submittedName>
        <fullName evidence="2">Uncharacterized protein</fullName>
    </submittedName>
</protein>
<dbReference type="AlphaFoldDB" id="A0A9X0DR38"/>
<evidence type="ECO:0000313" key="2">
    <source>
        <dbReference type="EMBL" id="KAJ8069828.1"/>
    </source>
</evidence>
<evidence type="ECO:0000256" key="1">
    <source>
        <dbReference type="SAM" id="MobiDB-lite"/>
    </source>
</evidence>
<evidence type="ECO:0000313" key="3">
    <source>
        <dbReference type="Proteomes" id="UP001152300"/>
    </source>
</evidence>